<dbReference type="Proteomes" id="UP000326546">
    <property type="component" value="Chromosome"/>
</dbReference>
<dbReference type="AlphaFoldDB" id="A0A5J6V5A1"/>
<feature type="transmembrane region" description="Helical" evidence="1">
    <location>
        <begin position="228"/>
        <end position="249"/>
    </location>
</feature>
<evidence type="ECO:0000313" key="3">
    <source>
        <dbReference type="Proteomes" id="UP000326546"/>
    </source>
</evidence>
<feature type="transmembrane region" description="Helical" evidence="1">
    <location>
        <begin position="149"/>
        <end position="171"/>
    </location>
</feature>
<evidence type="ECO:0000313" key="2">
    <source>
        <dbReference type="EMBL" id="QFG68192.1"/>
    </source>
</evidence>
<keyword evidence="1" id="KW-0472">Membrane</keyword>
<dbReference type="OrthoDB" id="4862385at2"/>
<evidence type="ECO:0000256" key="1">
    <source>
        <dbReference type="SAM" id="Phobius"/>
    </source>
</evidence>
<dbReference type="KEGG" id="serw:FY030_05205"/>
<keyword evidence="1" id="KW-0812">Transmembrane</keyword>
<feature type="transmembrane region" description="Helical" evidence="1">
    <location>
        <begin position="178"/>
        <end position="201"/>
    </location>
</feature>
<sequence>MSTSTVARPAPAPQSLRPQWMRSFDTTMGVCLYVSKWFLLIMVGIAVVAALIMTRITTPEVSIVQFGQQAGIWFPFSLMIMCGVLTPTIVMHGITRRATSVGSVLTAVAMAALFTAAFAVFLVLERWIFEALGWQAGLASDPERLALGALAPHLPSLFLVFCAANISGLLVHTAYYRLGGLFGTAALPLTLAPVILVGALGGRPNSPGRPWGPAPDSLPGNLAVDLGLWHPVIAIAIITLAAAAYLLLIRTLTLSPKES</sequence>
<dbReference type="EMBL" id="CP044427">
    <property type="protein sequence ID" value="QFG68192.1"/>
    <property type="molecule type" value="Genomic_DNA"/>
</dbReference>
<accession>A0A5J6V5A1</accession>
<feature type="transmembrane region" description="Helical" evidence="1">
    <location>
        <begin position="104"/>
        <end position="129"/>
    </location>
</feature>
<feature type="transmembrane region" description="Helical" evidence="1">
    <location>
        <begin position="30"/>
        <end position="52"/>
    </location>
</feature>
<reference evidence="2 3" key="1">
    <citation type="submission" date="2019-09" db="EMBL/GenBank/DDBJ databases">
        <title>Serinicoccus pratensis sp. nov., isolated from meadow soil.</title>
        <authorList>
            <person name="Zhang W."/>
        </authorList>
    </citation>
    <scope>NUCLEOTIDE SEQUENCE [LARGE SCALE GENOMIC DNA]</scope>
    <source>
        <strain evidence="2 3">W204</strain>
    </source>
</reference>
<organism evidence="2 3">
    <name type="scientific">Ornithinimicrobium pratense</name>
    <dbReference type="NCBI Taxonomy" id="2593973"/>
    <lineage>
        <taxon>Bacteria</taxon>
        <taxon>Bacillati</taxon>
        <taxon>Actinomycetota</taxon>
        <taxon>Actinomycetes</taxon>
        <taxon>Micrococcales</taxon>
        <taxon>Ornithinimicrobiaceae</taxon>
        <taxon>Ornithinimicrobium</taxon>
    </lineage>
</organism>
<feature type="transmembrane region" description="Helical" evidence="1">
    <location>
        <begin position="72"/>
        <end position="92"/>
    </location>
</feature>
<gene>
    <name evidence="2" type="ORF">FY030_05205</name>
</gene>
<name>A0A5J6V5A1_9MICO</name>
<keyword evidence="3" id="KW-1185">Reference proteome</keyword>
<keyword evidence="1" id="KW-1133">Transmembrane helix</keyword>
<dbReference type="RefSeq" id="WP_158060581.1">
    <property type="nucleotide sequence ID" value="NZ_CP044427.1"/>
</dbReference>
<proteinExistence type="predicted"/>
<protein>
    <submittedName>
        <fullName evidence="2">Uncharacterized protein</fullName>
    </submittedName>
</protein>